<proteinExistence type="predicted"/>
<organism evidence="1 2">
    <name type="scientific">Alloscardovia omnicolens</name>
    <dbReference type="NCBI Taxonomy" id="419015"/>
    <lineage>
        <taxon>Bacteria</taxon>
        <taxon>Bacillati</taxon>
        <taxon>Actinomycetota</taxon>
        <taxon>Actinomycetes</taxon>
        <taxon>Bifidobacteriales</taxon>
        <taxon>Bifidobacteriaceae</taxon>
        <taxon>Alloscardovia</taxon>
    </lineage>
</organism>
<reference evidence="1 2" key="1">
    <citation type="submission" date="2017-12" db="EMBL/GenBank/DDBJ databases">
        <title>Phylogenetic diversity of female urinary microbiome.</title>
        <authorList>
            <person name="Thomas-White K."/>
            <person name="Wolfe A.J."/>
        </authorList>
    </citation>
    <scope>NUCLEOTIDE SEQUENCE [LARGE SCALE GENOMIC DNA]</scope>
    <source>
        <strain evidence="1 2">UMB0064</strain>
    </source>
</reference>
<dbReference type="AlphaFoldDB" id="A0A2I1M7P7"/>
<name>A0A2I1M7P7_9BIFI</name>
<evidence type="ECO:0000313" key="1">
    <source>
        <dbReference type="EMBL" id="PKZ16152.1"/>
    </source>
</evidence>
<gene>
    <name evidence="1" type="ORF">CYJ32_01585</name>
</gene>
<evidence type="ECO:0000313" key="2">
    <source>
        <dbReference type="Proteomes" id="UP000242263"/>
    </source>
</evidence>
<dbReference type="EMBL" id="PKGU01000001">
    <property type="protein sequence ID" value="PKZ16152.1"/>
    <property type="molecule type" value="Genomic_DNA"/>
</dbReference>
<protein>
    <submittedName>
        <fullName evidence="1">Uncharacterized protein</fullName>
    </submittedName>
</protein>
<comment type="caution">
    <text evidence="1">The sequence shown here is derived from an EMBL/GenBank/DDBJ whole genome shotgun (WGS) entry which is preliminary data.</text>
</comment>
<sequence length="243" mass="26969">MGFRGTNMYIGSMNNRDSIKAGTSIFRSYYSSHSSEHISFVDDFEYRKARHLPITNLIEGRSKDTALFSDAAHTPIVQDDGKDFEALASPLNLHGVVEMGTPKDDSSGWSENGNSDRRFSVLAPEAHFPGYANFRESYLKYQGWSTGVTPTEMEIIPNAEDTPGDTNYLLFSTVKSTLSDIASEKDIPGYVYVGEDIDAVHDYGSYATRTNGYIMPAINATTLVLLIIKECSLKINLYLIKMA</sequence>
<dbReference type="Proteomes" id="UP000242263">
    <property type="component" value="Unassembled WGS sequence"/>
</dbReference>
<accession>A0A2I1M7P7</accession>